<dbReference type="Proteomes" id="UP000812287">
    <property type="component" value="Unassembled WGS sequence"/>
</dbReference>
<accession>A0A9P7W2G0</accession>
<name>A0A9P7W2G0_9AGAR</name>
<dbReference type="RefSeq" id="XP_043044968.1">
    <property type="nucleotide sequence ID" value="XM_043183991.1"/>
</dbReference>
<comment type="caution">
    <text evidence="3">The sequence shown here is derived from an EMBL/GenBank/DDBJ whole genome shotgun (WGS) entry which is preliminary data.</text>
</comment>
<dbReference type="OrthoDB" id="2564904at2759"/>
<evidence type="ECO:0000256" key="2">
    <source>
        <dbReference type="SAM" id="SignalP"/>
    </source>
</evidence>
<feature type="region of interest" description="Disordered" evidence="1">
    <location>
        <begin position="301"/>
        <end position="339"/>
    </location>
</feature>
<dbReference type="GeneID" id="66106288"/>
<sequence length="363" mass="37780">MAAVVLFFAVAALSGSSALAQDATGTYPATPLASKHFSYPSGIPYKVDTDTGLIRGTQFGYNLCNSTTENQNSLCQTSFLNALDDFCLWAPSQPNSTIADTEGEEVAWCTKKGRGTRLMPEGTLKGVQFIRTPGYLQVTGFIDQTKINIQDGDYGGELDPHGADLRGNPMGGLMYTTGWSSDNSTYTQAIEWHNFMGGNAFCFKICDPSGPNPADLCQHIYDRIGCAYNAPNNAQQGVFESCQGDNQDPPGIYTSGGVVMTYTQPAESLGPITSIPYTARIPASSNCVSFASSALYTDGPTVTTTSSTSANTSKATSKEGSTGGTATSTASGAGAASTGNGATETTISGIAALSVILSALFLS</sequence>
<reference evidence="3" key="1">
    <citation type="submission" date="2020-11" db="EMBL/GenBank/DDBJ databases">
        <title>Adaptations for nitrogen fixation in a non-lichenized fungal sporocarp promotes dispersal by wood-feeding termites.</title>
        <authorList>
            <consortium name="DOE Joint Genome Institute"/>
            <person name="Koch R.A."/>
            <person name="Yoon G."/>
            <person name="Arayal U."/>
            <person name="Lail K."/>
            <person name="Amirebrahimi M."/>
            <person name="Labutti K."/>
            <person name="Lipzen A."/>
            <person name="Riley R."/>
            <person name="Barry K."/>
            <person name="Henrissat B."/>
            <person name="Grigoriev I.V."/>
            <person name="Herr J.R."/>
            <person name="Aime M.C."/>
        </authorList>
    </citation>
    <scope>NUCLEOTIDE SEQUENCE</scope>
    <source>
        <strain evidence="3">MCA 3950</strain>
    </source>
</reference>
<evidence type="ECO:0000313" key="3">
    <source>
        <dbReference type="EMBL" id="KAG7451468.1"/>
    </source>
</evidence>
<evidence type="ECO:0008006" key="5">
    <source>
        <dbReference type="Google" id="ProtNLM"/>
    </source>
</evidence>
<dbReference type="EMBL" id="MU250525">
    <property type="protein sequence ID" value="KAG7451468.1"/>
    <property type="molecule type" value="Genomic_DNA"/>
</dbReference>
<organism evidence="3 4">
    <name type="scientific">Guyanagaster necrorhizus</name>
    <dbReference type="NCBI Taxonomy" id="856835"/>
    <lineage>
        <taxon>Eukaryota</taxon>
        <taxon>Fungi</taxon>
        <taxon>Dikarya</taxon>
        <taxon>Basidiomycota</taxon>
        <taxon>Agaricomycotina</taxon>
        <taxon>Agaricomycetes</taxon>
        <taxon>Agaricomycetidae</taxon>
        <taxon>Agaricales</taxon>
        <taxon>Marasmiineae</taxon>
        <taxon>Physalacriaceae</taxon>
        <taxon>Guyanagaster</taxon>
    </lineage>
</organism>
<proteinExistence type="predicted"/>
<evidence type="ECO:0000256" key="1">
    <source>
        <dbReference type="SAM" id="MobiDB-lite"/>
    </source>
</evidence>
<evidence type="ECO:0000313" key="4">
    <source>
        <dbReference type="Proteomes" id="UP000812287"/>
    </source>
</evidence>
<keyword evidence="2" id="KW-0732">Signal</keyword>
<dbReference type="AlphaFoldDB" id="A0A9P7W2G0"/>
<feature type="signal peptide" evidence="2">
    <location>
        <begin position="1"/>
        <end position="20"/>
    </location>
</feature>
<feature type="chain" id="PRO_5040267293" description="Macrofage activating glycoprotein" evidence="2">
    <location>
        <begin position="21"/>
        <end position="363"/>
    </location>
</feature>
<keyword evidence="4" id="KW-1185">Reference proteome</keyword>
<protein>
    <recommendedName>
        <fullName evidence="5">Macrofage activating glycoprotein</fullName>
    </recommendedName>
</protein>
<gene>
    <name evidence="3" type="ORF">BT62DRAFT_916469</name>
</gene>